<feature type="compositionally biased region" description="Low complexity" evidence="3">
    <location>
        <begin position="421"/>
        <end position="441"/>
    </location>
</feature>
<dbReference type="InterPro" id="IPR003439">
    <property type="entry name" value="ABC_transporter-like_ATP-bd"/>
</dbReference>
<comment type="caution">
    <text evidence="5">The sequence shown here is derived from an EMBL/GenBank/DDBJ whole genome shotgun (WGS) entry which is preliminary data.</text>
</comment>
<organism evidence="5 6">
    <name type="scientific">Exophiala mesophila</name>
    <name type="common">Black yeast-like fungus</name>
    <dbReference type="NCBI Taxonomy" id="212818"/>
    <lineage>
        <taxon>Eukaryota</taxon>
        <taxon>Fungi</taxon>
        <taxon>Dikarya</taxon>
        <taxon>Ascomycota</taxon>
        <taxon>Pezizomycotina</taxon>
        <taxon>Eurotiomycetes</taxon>
        <taxon>Chaetothyriomycetidae</taxon>
        <taxon>Chaetothyriales</taxon>
        <taxon>Herpotrichiellaceae</taxon>
        <taxon>Exophiala</taxon>
    </lineage>
</organism>
<dbReference type="SUPFAM" id="SSF52540">
    <property type="entry name" value="P-loop containing nucleoside triphosphate hydrolases"/>
    <property type="match status" value="2"/>
</dbReference>
<dbReference type="OrthoDB" id="10255969at2759"/>
<feature type="domain" description="ABC transporter" evidence="4">
    <location>
        <begin position="460"/>
        <end position="771"/>
    </location>
</feature>
<dbReference type="PROSITE" id="PS50893">
    <property type="entry name" value="ABC_TRANSPORTER_2"/>
    <property type="match status" value="2"/>
</dbReference>
<evidence type="ECO:0000313" key="6">
    <source>
        <dbReference type="Proteomes" id="UP000288859"/>
    </source>
</evidence>
<evidence type="ECO:0000313" key="5">
    <source>
        <dbReference type="EMBL" id="RVX66845.1"/>
    </source>
</evidence>
<keyword evidence="1" id="KW-0547">Nucleotide-binding</keyword>
<protein>
    <recommendedName>
        <fullName evidence="4">ABC transporter domain-containing protein</fullName>
    </recommendedName>
</protein>
<dbReference type="Pfam" id="PF00005">
    <property type="entry name" value="ABC_tran"/>
    <property type="match status" value="2"/>
</dbReference>
<sequence length="772" mass="85543">MRTTLALLSAHIPKATYNQSLIRISNGTFYRDHPSLDPDTVSSNPPLYPGLTFTLPATPLSERRAGSRRDQHWAVISPTDSTTFLELLRGNHLCFPPEARSFPYLSSEEVDRRDHRLRVPSRAIQYVGFNATKGQSSPGGVRGAYLSARYESRREETDWTLLQYLKGETELNPDEVSAQERHVDDAFLQKVMSDLRLHKLADMPVSHLSNGQTRRSRIAKALLGKPELLLLDEPFMGLDPPTSVTLSPILRDLAYESSPLLLLGLRPQDPIPDWITHLVILGHNHTVPLQGHAAQVLFQLHRWTELYTKHHSAQLHSENPNDALAQEFVKSMTKAFGPPPLGVGDILSQTGIRRHPVYAELNAVPSYFLSDGAVDVSKVSSPAEKRAADAAREKPLGRRTPNDWLALMTSTPSGLLEKVTKAQVTASSTSSQQDPSSSAAQFTEIQPTEPSPTAKGKPLIELSSVVVRYGSKTVLGHPPPQPGYDTPGLNMTIRQGTRLALLGPNGSGKTTLLSLLTSDHPQSYSLPIQFFGRSRLPTPGQPGLSLWEIQNRIGHSSPEIHAFFPKHLTVRRVLESAWAETFAGKPSMTPERESLVNAFLRWWAPELRQTSNNSVVDDPNSNNNNIIIPADHLTWSTDKTHHTYGQLPFPAQRLLLLLRAVIKQPDIIILDEAFSGLSAETRDKAMRWLEFGQADAHFPRRQDGEPIFNGLTPAQALVVVSHVKEEIPPMVDEWLRLPGEEEVYESGKGVEGGFVARGGISTPDGWRRVWGV</sequence>
<dbReference type="PANTHER" id="PTHR43514:SF4">
    <property type="entry name" value="ABC TRANSPORTER I FAMILY MEMBER 10"/>
    <property type="match status" value="1"/>
</dbReference>
<evidence type="ECO:0000256" key="3">
    <source>
        <dbReference type="SAM" id="MobiDB-lite"/>
    </source>
</evidence>
<feature type="region of interest" description="Disordered" evidence="3">
    <location>
        <begin position="379"/>
        <end position="400"/>
    </location>
</feature>
<evidence type="ECO:0000256" key="2">
    <source>
        <dbReference type="ARBA" id="ARBA00022840"/>
    </source>
</evidence>
<feature type="domain" description="ABC transporter" evidence="4">
    <location>
        <begin position="36"/>
        <end position="308"/>
    </location>
</feature>
<name>A0A438MV63_EXOME</name>
<accession>A0A438MV63</accession>
<dbReference type="InterPro" id="IPR003593">
    <property type="entry name" value="AAA+_ATPase"/>
</dbReference>
<dbReference type="EMBL" id="NAJM01000055">
    <property type="protein sequence ID" value="RVX66845.1"/>
    <property type="molecule type" value="Genomic_DNA"/>
</dbReference>
<dbReference type="SMART" id="SM00382">
    <property type="entry name" value="AAA"/>
    <property type="match status" value="1"/>
</dbReference>
<dbReference type="Proteomes" id="UP000288859">
    <property type="component" value="Unassembled WGS sequence"/>
</dbReference>
<proteinExistence type="predicted"/>
<reference evidence="5 6" key="1">
    <citation type="submission" date="2017-03" db="EMBL/GenBank/DDBJ databases">
        <title>Genomes of endolithic fungi from Antarctica.</title>
        <authorList>
            <person name="Coleine C."/>
            <person name="Masonjones S."/>
            <person name="Stajich J.E."/>
        </authorList>
    </citation>
    <scope>NUCLEOTIDE SEQUENCE [LARGE SCALE GENOMIC DNA]</scope>
    <source>
        <strain evidence="5 6">CCFEE 6314</strain>
    </source>
</reference>
<evidence type="ECO:0000259" key="4">
    <source>
        <dbReference type="PROSITE" id="PS50893"/>
    </source>
</evidence>
<dbReference type="VEuPathDB" id="FungiDB:PV10_05022"/>
<gene>
    <name evidence="5" type="ORF">B0A52_09575</name>
</gene>
<dbReference type="AlphaFoldDB" id="A0A438MV63"/>
<dbReference type="GO" id="GO:0005739">
    <property type="term" value="C:mitochondrion"/>
    <property type="evidence" value="ECO:0007669"/>
    <property type="project" value="TreeGrafter"/>
</dbReference>
<dbReference type="GO" id="GO:0005524">
    <property type="term" value="F:ATP binding"/>
    <property type="evidence" value="ECO:0007669"/>
    <property type="project" value="UniProtKB-KW"/>
</dbReference>
<dbReference type="InterPro" id="IPR050334">
    <property type="entry name" value="Molybdenum_import_ModC"/>
</dbReference>
<dbReference type="Gene3D" id="3.40.50.300">
    <property type="entry name" value="P-loop containing nucleotide triphosphate hydrolases"/>
    <property type="match status" value="2"/>
</dbReference>
<feature type="compositionally biased region" description="Basic and acidic residues" evidence="3">
    <location>
        <begin position="383"/>
        <end position="396"/>
    </location>
</feature>
<evidence type="ECO:0000256" key="1">
    <source>
        <dbReference type="ARBA" id="ARBA00022741"/>
    </source>
</evidence>
<dbReference type="PANTHER" id="PTHR43514">
    <property type="entry name" value="ABC TRANSPORTER I FAMILY MEMBER 10"/>
    <property type="match status" value="1"/>
</dbReference>
<dbReference type="InterPro" id="IPR027417">
    <property type="entry name" value="P-loop_NTPase"/>
</dbReference>
<feature type="region of interest" description="Disordered" evidence="3">
    <location>
        <begin position="420"/>
        <end position="457"/>
    </location>
</feature>
<dbReference type="GO" id="GO:0016887">
    <property type="term" value="F:ATP hydrolysis activity"/>
    <property type="evidence" value="ECO:0007669"/>
    <property type="project" value="InterPro"/>
</dbReference>
<keyword evidence="2" id="KW-0067">ATP-binding</keyword>